<dbReference type="Proteomes" id="UP001595839">
    <property type="component" value="Unassembled WGS sequence"/>
</dbReference>
<keyword evidence="2" id="KW-1185">Reference proteome</keyword>
<dbReference type="SUPFAM" id="SSF109854">
    <property type="entry name" value="DinB/YfiT-like putative metalloenzymes"/>
    <property type="match status" value="1"/>
</dbReference>
<organism evidence="1 2">
    <name type="scientific">Streptomyces vulcanius</name>
    <dbReference type="NCBI Taxonomy" id="1441876"/>
    <lineage>
        <taxon>Bacteria</taxon>
        <taxon>Bacillati</taxon>
        <taxon>Actinomycetota</taxon>
        <taxon>Actinomycetes</taxon>
        <taxon>Kitasatosporales</taxon>
        <taxon>Streptomycetaceae</taxon>
        <taxon>Streptomyces</taxon>
    </lineage>
</organism>
<dbReference type="InterPro" id="IPR034660">
    <property type="entry name" value="DinB/YfiT-like"/>
</dbReference>
<proteinExistence type="predicted"/>
<evidence type="ECO:0000313" key="1">
    <source>
        <dbReference type="EMBL" id="MFC4504706.1"/>
    </source>
</evidence>
<dbReference type="InterPro" id="IPR007061">
    <property type="entry name" value="MST-like"/>
</dbReference>
<name>A0ABV9B074_9ACTN</name>
<sequence length="202" mass="22807">MIDDFAKKYLHSDLREIREAVLWKLDGLGEYDIRRPLTSTGTNLLGLVKHLSILESRYFGEVFDRPFPEPLPRWDDAGEHGADMWATEHETRGEVVDRYRRAWEHSDATITALAIDSPGHVPWWPRPDVKLFNILVHMLTETSRHAGHADILREQLDASTGTTAKYAAPQHDATFWEAQCAKIERAAKAAVTGQACARPPVG</sequence>
<accession>A0ABV9B074</accession>
<reference evidence="2" key="1">
    <citation type="journal article" date="2019" name="Int. J. Syst. Evol. Microbiol.">
        <title>The Global Catalogue of Microorganisms (GCM) 10K type strain sequencing project: providing services to taxonomists for standard genome sequencing and annotation.</title>
        <authorList>
            <consortium name="The Broad Institute Genomics Platform"/>
            <consortium name="The Broad Institute Genome Sequencing Center for Infectious Disease"/>
            <person name="Wu L."/>
            <person name="Ma J."/>
        </authorList>
    </citation>
    <scope>NUCLEOTIDE SEQUENCE [LARGE SCALE GENOMIC DNA]</scope>
    <source>
        <strain evidence="2">CGMCC 4.7177</strain>
    </source>
</reference>
<comment type="caution">
    <text evidence="1">The sequence shown here is derived from an EMBL/GenBank/DDBJ whole genome shotgun (WGS) entry which is preliminary data.</text>
</comment>
<dbReference type="EMBL" id="JBHSFK010000028">
    <property type="protein sequence ID" value="MFC4504706.1"/>
    <property type="molecule type" value="Genomic_DNA"/>
</dbReference>
<dbReference type="RefSeq" id="WP_381181697.1">
    <property type="nucleotide sequence ID" value="NZ_JBHSFK010000028.1"/>
</dbReference>
<dbReference type="Gene3D" id="1.20.120.450">
    <property type="entry name" value="dinb family like domain"/>
    <property type="match status" value="1"/>
</dbReference>
<dbReference type="Pfam" id="PF04978">
    <property type="entry name" value="MST"/>
    <property type="match status" value="1"/>
</dbReference>
<gene>
    <name evidence="1" type="ORF">ACFPIH_35240</name>
</gene>
<protein>
    <submittedName>
        <fullName evidence="1">DinB family protein</fullName>
    </submittedName>
</protein>
<evidence type="ECO:0000313" key="2">
    <source>
        <dbReference type="Proteomes" id="UP001595839"/>
    </source>
</evidence>